<dbReference type="PROSITE" id="PS50863">
    <property type="entry name" value="B3"/>
    <property type="match status" value="2"/>
</dbReference>
<protein>
    <submittedName>
        <fullName evidence="3">B3 domain-containing transcription factor VRN1</fullName>
    </submittedName>
</protein>
<gene>
    <name evidence="3" type="primary">VRN1</name>
    <name evidence="3" type="ORF">SDJN03_02429</name>
</gene>
<dbReference type="Pfam" id="PF02362">
    <property type="entry name" value="B3"/>
    <property type="match status" value="3"/>
</dbReference>
<feature type="region of interest" description="Disordered" evidence="1">
    <location>
        <begin position="201"/>
        <end position="229"/>
    </location>
</feature>
<dbReference type="AlphaFoldDB" id="A0AAV6NYC0"/>
<dbReference type="PANTHER" id="PTHR31920:SF37">
    <property type="entry name" value="B3 DOMAIN-CONTAINING TRANSCRIPTION FACTOR VRN1"/>
    <property type="match status" value="1"/>
</dbReference>
<feature type="domain" description="TF-B3" evidence="2">
    <location>
        <begin position="5"/>
        <end position="98"/>
    </location>
</feature>
<comment type="caution">
    <text evidence="3">The sequence shown here is derived from an EMBL/GenBank/DDBJ whole genome shotgun (WGS) entry which is preliminary data.</text>
</comment>
<dbReference type="Proteomes" id="UP000685013">
    <property type="component" value="Chromosome 2"/>
</dbReference>
<dbReference type="PANTHER" id="PTHR31920">
    <property type="entry name" value="B3 DOMAIN-CONTAINING"/>
    <property type="match status" value="1"/>
</dbReference>
<evidence type="ECO:0000256" key="1">
    <source>
        <dbReference type="SAM" id="MobiDB-lite"/>
    </source>
</evidence>
<dbReference type="GO" id="GO:0003677">
    <property type="term" value="F:DNA binding"/>
    <property type="evidence" value="ECO:0007669"/>
    <property type="project" value="InterPro"/>
</dbReference>
<dbReference type="SMART" id="SM01019">
    <property type="entry name" value="B3"/>
    <property type="match status" value="4"/>
</dbReference>
<proteinExistence type="predicted"/>
<organism evidence="3 4">
    <name type="scientific">Cucurbita argyrosperma subsp. sororia</name>
    <dbReference type="NCBI Taxonomy" id="37648"/>
    <lineage>
        <taxon>Eukaryota</taxon>
        <taxon>Viridiplantae</taxon>
        <taxon>Streptophyta</taxon>
        <taxon>Embryophyta</taxon>
        <taxon>Tracheophyta</taxon>
        <taxon>Spermatophyta</taxon>
        <taxon>Magnoliopsida</taxon>
        <taxon>eudicotyledons</taxon>
        <taxon>Gunneridae</taxon>
        <taxon>Pentapetalae</taxon>
        <taxon>rosids</taxon>
        <taxon>fabids</taxon>
        <taxon>Cucurbitales</taxon>
        <taxon>Cucurbitaceae</taxon>
        <taxon>Cucurbiteae</taxon>
        <taxon>Cucurbita</taxon>
    </lineage>
</organism>
<evidence type="ECO:0000313" key="4">
    <source>
        <dbReference type="Proteomes" id="UP000685013"/>
    </source>
</evidence>
<dbReference type="InterPro" id="IPR003340">
    <property type="entry name" value="B3_DNA-bd"/>
</dbReference>
<evidence type="ECO:0000259" key="2">
    <source>
        <dbReference type="PROSITE" id="PS50863"/>
    </source>
</evidence>
<sequence>MPRPYFHKLVLSSTIQARKLRIPESFLRMIRDDLSAVATLTVPDGHVWRVGLRKADNKFWFEDGWHGFLEHYSIRVGFLLVFRYEGNSSFCIFIFNLNTSEINYQSAALGGNQRNNYSIQNRIFEEMEDYDIPEAIPSNQPLNSGFLRNKLFGDEWNLHQSKSASTLQSKYLPTRDIGVQFSAVEVKKSADEVRFQNLGDDAHRIKKSGGKKRKLDSSEHRPSAHSEDFGDNRFRFYESASARKRTVTAEERERVVNGAKAFEPANPFCRVVLRPSYLYRGCIMYLPSCFAEKNLSGVSGFIKLQTPDGRQWPVRCLYKVGRAKLSQGWIKGRVALSQLLRFYGMVAPSYASGYERGVLGTKNSPGNQWKLNQWSAKVSVENSVTAMAESNEQHAAQSFDEPSPARKAGLFYKLVVPSILQDKKLKIPKKFAKKFGDDLSDFVTLVVPNGYRWVLELKRHGRSLWFEDGWHEFIRHHCIQVGQLLVFRFEGNSVFNFYMFNLTSISNGSCNTSNASCEQSPIALGKEAECEKLVEIFGYSSPDPSHSSGKKAFYESSEQQKFHGSSNEASTKNFTHWFDTQNLHPPKDFDYTLKGSDKLQVLRSNGDIGIQFNGDELAKARENLDFQFSNEIEEGARKKKLKVEPIDYYNEPLFEKKCGNIPHKITRMAFGVEEFAFGNPFCWIVMRHSYVRRGFHLHIPSKFSEKYLKGVSGDITLQVSSGKQWRVRCVREGKRGSPAGTNPVHYNANMFKFFSKTDDNEVP</sequence>
<dbReference type="InterPro" id="IPR050655">
    <property type="entry name" value="Plant_B3_domain"/>
</dbReference>
<feature type="non-terminal residue" evidence="3">
    <location>
        <position position="1"/>
    </location>
</feature>
<feature type="compositionally biased region" description="Basic and acidic residues" evidence="1">
    <location>
        <begin position="215"/>
        <end position="229"/>
    </location>
</feature>
<evidence type="ECO:0000313" key="3">
    <source>
        <dbReference type="EMBL" id="KAG6605112.1"/>
    </source>
</evidence>
<feature type="domain" description="TF-B3" evidence="2">
    <location>
        <begin position="410"/>
        <end position="503"/>
    </location>
</feature>
<dbReference type="CDD" id="cd10017">
    <property type="entry name" value="B3_DNA"/>
    <property type="match status" value="4"/>
</dbReference>
<keyword evidence="4" id="KW-1185">Reference proteome</keyword>
<accession>A0AAV6NYC0</accession>
<feature type="compositionally biased region" description="Basic residues" evidence="1">
    <location>
        <begin position="204"/>
        <end position="214"/>
    </location>
</feature>
<name>A0AAV6NYC0_9ROSI</name>
<dbReference type="EMBL" id="JAGKQH010000002">
    <property type="protein sequence ID" value="KAG6605112.1"/>
    <property type="molecule type" value="Genomic_DNA"/>
</dbReference>
<reference evidence="3 4" key="1">
    <citation type="journal article" date="2021" name="Hortic Res">
        <title>The domestication of Cucurbita argyrosperma as revealed by the genome of its wild relative.</title>
        <authorList>
            <person name="Barrera-Redondo J."/>
            <person name="Sanchez-de la Vega G."/>
            <person name="Aguirre-Liguori J.A."/>
            <person name="Castellanos-Morales G."/>
            <person name="Gutierrez-Guerrero Y.T."/>
            <person name="Aguirre-Dugua X."/>
            <person name="Aguirre-Planter E."/>
            <person name="Tenaillon M.I."/>
            <person name="Lira-Saade R."/>
            <person name="Eguiarte L.E."/>
        </authorList>
    </citation>
    <scope>NUCLEOTIDE SEQUENCE [LARGE SCALE GENOMIC DNA]</scope>
    <source>
        <strain evidence="3">JBR-2021</strain>
    </source>
</reference>